<dbReference type="Proteomes" id="UP000010366">
    <property type="component" value="Chromosome"/>
</dbReference>
<name>K9U976_CHAP6</name>
<dbReference type="AlphaFoldDB" id="K9U976"/>
<dbReference type="PATRIC" id="fig|1173020.3.peg.67"/>
<dbReference type="KEGG" id="cmp:Cha6605_0058"/>
<evidence type="ECO:0000313" key="1">
    <source>
        <dbReference type="EMBL" id="AFY91365.1"/>
    </source>
</evidence>
<gene>
    <name evidence="1" type="ORF">Cha6605_0058</name>
</gene>
<evidence type="ECO:0000313" key="2">
    <source>
        <dbReference type="Proteomes" id="UP000010366"/>
    </source>
</evidence>
<reference evidence="1 2" key="1">
    <citation type="submission" date="2012-05" db="EMBL/GenBank/DDBJ databases">
        <title>Finished chromosome of genome of Chamaesiphon sp. PCC 6605.</title>
        <authorList>
            <consortium name="US DOE Joint Genome Institute"/>
            <person name="Gugger M."/>
            <person name="Coursin T."/>
            <person name="Rippka R."/>
            <person name="Tandeau De Marsac N."/>
            <person name="Huntemann M."/>
            <person name="Wei C.-L."/>
            <person name="Han J."/>
            <person name="Detter J.C."/>
            <person name="Han C."/>
            <person name="Tapia R."/>
            <person name="Chen A."/>
            <person name="Kyrpides N."/>
            <person name="Mavromatis K."/>
            <person name="Markowitz V."/>
            <person name="Szeto E."/>
            <person name="Ivanova N."/>
            <person name="Pagani I."/>
            <person name="Pati A."/>
            <person name="Goodwin L."/>
            <person name="Nordberg H.P."/>
            <person name="Cantor M.N."/>
            <person name="Hua S.X."/>
            <person name="Woyke T."/>
            <person name="Kerfeld C.A."/>
        </authorList>
    </citation>
    <scope>NUCLEOTIDE SEQUENCE [LARGE SCALE GENOMIC DNA]</scope>
    <source>
        <strain evidence="2">ATCC 27169 / PCC 6605</strain>
    </source>
</reference>
<organism evidence="1 2">
    <name type="scientific">Chamaesiphon minutus (strain ATCC 27169 / PCC 6605)</name>
    <dbReference type="NCBI Taxonomy" id="1173020"/>
    <lineage>
        <taxon>Bacteria</taxon>
        <taxon>Bacillati</taxon>
        <taxon>Cyanobacteriota</taxon>
        <taxon>Cyanophyceae</taxon>
        <taxon>Gomontiellales</taxon>
        <taxon>Chamaesiphonaceae</taxon>
        <taxon>Chamaesiphon</taxon>
    </lineage>
</organism>
<proteinExistence type="predicted"/>
<keyword evidence="2" id="KW-1185">Reference proteome</keyword>
<dbReference type="RefSeq" id="WP_015157560.1">
    <property type="nucleotide sequence ID" value="NC_019697.1"/>
</dbReference>
<protein>
    <submittedName>
        <fullName evidence="1">Uncharacterized protein</fullName>
    </submittedName>
</protein>
<dbReference type="HOGENOM" id="CLU_652022_0_0_3"/>
<sequence>MASIRSSLTIASLLILTSGIIPLGFQFPLAAKELDTNTKIARYRARGYAGIDEFLKTNGAEMARLRTQTNSPRWKQLSQTLDRICQQRDCEASRLYWHTDLAQAKQVAAATNKPILSLRMLGNLDEELSCANSRFFRITLYSNPEIAKLLRDKYVLHWQSVRPVPKITIDFGDGRKVQQTITGNSIHYILDKTGHPIDGLPGLYAPQAFKRQLTQGAEFVAKYHQLPEKDRQTALDTYHQTQLANLQANWQRDLDKLGISIPLPKSITSLNTPPTAAEAGGIAVSKSAIESPIIQLSRAFSQRTDILKKATEDPLWVKLGELHQEDATLAANSRALIRRKQPQLASLAAKDKENYSDPLPELVTKFQKLMAIDSIRNEYLLHSQLHQWLMGNRFPVDIETLNTRVYDRLFLTPKSDRWLGLMPGDGYTGIDRDGIVEN</sequence>
<dbReference type="EMBL" id="CP003600">
    <property type="protein sequence ID" value="AFY91365.1"/>
    <property type="molecule type" value="Genomic_DNA"/>
</dbReference>
<dbReference type="eggNOG" id="ENOG502ZA4F">
    <property type="taxonomic scope" value="Bacteria"/>
</dbReference>
<dbReference type="OrthoDB" id="264071at2"/>
<dbReference type="STRING" id="1173020.Cha6605_0058"/>
<accession>K9U976</accession>